<keyword evidence="1" id="KW-0812">Transmembrane</keyword>
<dbReference type="AlphaFoldDB" id="A0A3P6B8B6"/>
<evidence type="ECO:0000256" key="1">
    <source>
        <dbReference type="SAM" id="Phobius"/>
    </source>
</evidence>
<name>A0A3P6B8B6_BRACM</name>
<dbReference type="EMBL" id="LR031574">
    <property type="protein sequence ID" value="VDD02487.1"/>
    <property type="molecule type" value="Genomic_DNA"/>
</dbReference>
<evidence type="ECO:0000313" key="2">
    <source>
        <dbReference type="EMBL" id="VDD02487.1"/>
    </source>
</evidence>
<accession>A0A3P6B8B6</accession>
<proteinExistence type="predicted"/>
<reference evidence="2" key="1">
    <citation type="submission" date="2018-11" db="EMBL/GenBank/DDBJ databases">
        <authorList>
            <consortium name="Genoscope - CEA"/>
            <person name="William W."/>
        </authorList>
    </citation>
    <scope>NUCLEOTIDE SEQUENCE</scope>
</reference>
<keyword evidence="1" id="KW-1133">Transmembrane helix</keyword>
<organism evidence="2">
    <name type="scientific">Brassica campestris</name>
    <name type="common">Field mustard</name>
    <dbReference type="NCBI Taxonomy" id="3711"/>
    <lineage>
        <taxon>Eukaryota</taxon>
        <taxon>Viridiplantae</taxon>
        <taxon>Streptophyta</taxon>
        <taxon>Embryophyta</taxon>
        <taxon>Tracheophyta</taxon>
        <taxon>Spermatophyta</taxon>
        <taxon>Magnoliopsida</taxon>
        <taxon>eudicotyledons</taxon>
        <taxon>Gunneridae</taxon>
        <taxon>Pentapetalae</taxon>
        <taxon>rosids</taxon>
        <taxon>malvids</taxon>
        <taxon>Brassicales</taxon>
        <taxon>Brassicaceae</taxon>
        <taxon>Brassiceae</taxon>
        <taxon>Brassica</taxon>
    </lineage>
</organism>
<protein>
    <submittedName>
        <fullName evidence="2">Uncharacterized protein</fullName>
    </submittedName>
</protein>
<gene>
    <name evidence="2" type="ORF">BRAA07T31964Z</name>
</gene>
<keyword evidence="1" id="KW-0472">Membrane</keyword>
<sequence length="57" mass="5713">MDLASSPIHCGHMLHSPSIAIGSGPKAPVARAHLVAPACLLLSIQAIMGAILISSDA</sequence>
<feature type="transmembrane region" description="Helical" evidence="1">
    <location>
        <begin position="34"/>
        <end position="53"/>
    </location>
</feature>